<evidence type="ECO:0000313" key="2">
    <source>
        <dbReference type="EMBL" id="QHT84251.1"/>
    </source>
</evidence>
<dbReference type="Gene3D" id="3.40.33.10">
    <property type="entry name" value="CAP"/>
    <property type="match status" value="1"/>
</dbReference>
<dbReference type="Pfam" id="PF00188">
    <property type="entry name" value="CAP"/>
    <property type="match status" value="1"/>
</dbReference>
<proteinExistence type="predicted"/>
<protein>
    <recommendedName>
        <fullName evidence="1">SCP domain-containing protein</fullName>
    </recommendedName>
</protein>
<name>A0A6C0HU80_9ZZZZ</name>
<dbReference type="InterPro" id="IPR014044">
    <property type="entry name" value="CAP_dom"/>
</dbReference>
<organism evidence="2">
    <name type="scientific">viral metagenome</name>
    <dbReference type="NCBI Taxonomy" id="1070528"/>
    <lineage>
        <taxon>unclassified sequences</taxon>
        <taxon>metagenomes</taxon>
        <taxon>organismal metagenomes</taxon>
    </lineage>
</organism>
<dbReference type="SMART" id="SM00198">
    <property type="entry name" value="SCP"/>
    <property type="match status" value="1"/>
</dbReference>
<dbReference type="CDD" id="cd05382">
    <property type="entry name" value="CAP_GAPR1-like"/>
    <property type="match status" value="1"/>
</dbReference>
<dbReference type="InterPro" id="IPR001283">
    <property type="entry name" value="CRISP-related"/>
</dbReference>
<dbReference type="SUPFAM" id="SSF55797">
    <property type="entry name" value="PR-1-like"/>
    <property type="match status" value="1"/>
</dbReference>
<dbReference type="InterPro" id="IPR034113">
    <property type="entry name" value="SCP_GAPR1-like"/>
</dbReference>
<dbReference type="AlphaFoldDB" id="A0A6C0HU80"/>
<sequence>MSSNTLTTDEINKITLYINTYRAKNQAPPLLWNNTIADFSQQWSHHLMTDHLFQHSNTTLYGENLASFQGMGVDKLTLLKKSVDNWYSEISLYNFSHPGFSSATGHFTCLVWLSSTEYGIAIDIDPATSKAIVTMNTSPPGNMEGLFPQNVLPHITDSSNVLIPLPLPLPYISPSTPDISSATTPFTLPLGVLNLIHMQSQNMIGMIRGVIYSIQTKKPTYYLLYQVRSIRNYAMASQIPVSKQIVSMLQTIIIAIQNRATHHYLYSLLQYVIVLLQPYTPM</sequence>
<dbReference type="PANTHER" id="PTHR10334">
    <property type="entry name" value="CYSTEINE-RICH SECRETORY PROTEIN-RELATED"/>
    <property type="match status" value="1"/>
</dbReference>
<feature type="domain" description="SCP" evidence="1">
    <location>
        <begin position="9"/>
        <end position="145"/>
    </location>
</feature>
<reference evidence="2" key="1">
    <citation type="journal article" date="2020" name="Nature">
        <title>Giant virus diversity and host interactions through global metagenomics.</title>
        <authorList>
            <person name="Schulz F."/>
            <person name="Roux S."/>
            <person name="Paez-Espino D."/>
            <person name="Jungbluth S."/>
            <person name="Walsh D.A."/>
            <person name="Denef V.J."/>
            <person name="McMahon K.D."/>
            <person name="Konstantinidis K.T."/>
            <person name="Eloe-Fadrosh E.A."/>
            <person name="Kyrpides N.C."/>
            <person name="Woyke T."/>
        </authorList>
    </citation>
    <scope>NUCLEOTIDE SEQUENCE</scope>
    <source>
        <strain evidence="2">GVMAG-M-3300023184-16</strain>
    </source>
</reference>
<dbReference type="EMBL" id="MN740016">
    <property type="protein sequence ID" value="QHT84251.1"/>
    <property type="molecule type" value="Genomic_DNA"/>
</dbReference>
<dbReference type="InterPro" id="IPR035940">
    <property type="entry name" value="CAP_sf"/>
</dbReference>
<accession>A0A6C0HU80</accession>
<evidence type="ECO:0000259" key="1">
    <source>
        <dbReference type="SMART" id="SM00198"/>
    </source>
</evidence>
<dbReference type="PRINTS" id="PR00837">
    <property type="entry name" value="V5TPXLIKE"/>
</dbReference>